<gene>
    <name evidence="2" type="ORF">HCZ30_00470</name>
</gene>
<organism evidence="2 3">
    <name type="scientific">Marivivens donghaensis</name>
    <dbReference type="NCBI Taxonomy" id="1699413"/>
    <lineage>
        <taxon>Bacteria</taxon>
        <taxon>Pseudomonadati</taxon>
        <taxon>Pseudomonadota</taxon>
        <taxon>Alphaproteobacteria</taxon>
        <taxon>Rhodobacterales</taxon>
        <taxon>Paracoccaceae</taxon>
        <taxon>Marivivens group</taxon>
        <taxon>Marivivens</taxon>
    </lineage>
</organism>
<accession>A0ABX0VWB8</accession>
<name>A0ABX0VWB8_9RHOB</name>
<dbReference type="Proteomes" id="UP000709466">
    <property type="component" value="Unassembled WGS sequence"/>
</dbReference>
<feature type="region of interest" description="Disordered" evidence="1">
    <location>
        <begin position="1"/>
        <end position="26"/>
    </location>
</feature>
<evidence type="ECO:0000313" key="2">
    <source>
        <dbReference type="EMBL" id="NIY70903.1"/>
    </source>
</evidence>
<proteinExistence type="predicted"/>
<comment type="caution">
    <text evidence="2">The sequence shown here is derived from an EMBL/GenBank/DDBJ whole genome shotgun (WGS) entry which is preliminary data.</text>
</comment>
<dbReference type="RefSeq" id="WP_167635797.1">
    <property type="nucleotide sequence ID" value="NZ_JAATOP010000001.1"/>
</dbReference>
<sequence length="55" mass="6109">MHHQPSIIPAEKANRPLPQQDASKGTMYVEITVNDAQGRPSTRYVPVAELAQPLR</sequence>
<reference evidence="2 3" key="1">
    <citation type="submission" date="2020-03" db="EMBL/GenBank/DDBJ databases">
        <title>Bacterial isolates of synthetic phycosphere.</title>
        <authorList>
            <person name="Fu H."/>
            <person name="Moran M.A."/>
        </authorList>
    </citation>
    <scope>NUCLEOTIDE SEQUENCE [LARGE SCALE GENOMIC DNA]</scope>
    <source>
        <strain evidence="2 3">HF1</strain>
    </source>
</reference>
<protein>
    <submittedName>
        <fullName evidence="2">Uncharacterized protein</fullName>
    </submittedName>
</protein>
<evidence type="ECO:0000313" key="3">
    <source>
        <dbReference type="Proteomes" id="UP000709466"/>
    </source>
</evidence>
<keyword evidence="3" id="KW-1185">Reference proteome</keyword>
<evidence type="ECO:0000256" key="1">
    <source>
        <dbReference type="SAM" id="MobiDB-lite"/>
    </source>
</evidence>
<dbReference type="EMBL" id="JAATOP010000001">
    <property type="protein sequence ID" value="NIY70903.1"/>
    <property type="molecule type" value="Genomic_DNA"/>
</dbReference>